<dbReference type="Pfam" id="PF00027">
    <property type="entry name" value="cNMP_binding"/>
    <property type="match status" value="1"/>
</dbReference>
<reference evidence="3 4" key="1">
    <citation type="journal article" date="2014" name="Int. J. Syst. Evol. Microbiol.">
        <title>Listeria floridensis sp. nov., Listeria aquatica sp. nov., Listeria cornellensis sp. nov., Listeria riparia sp. nov. and Listeria grandensis sp. nov., from agricultural and natural environments.</title>
        <authorList>
            <person name="den Bakker H.C."/>
            <person name="Warchocki S."/>
            <person name="Wright E.M."/>
            <person name="Allred A.F."/>
            <person name="Ahlstrom C."/>
            <person name="Manuel C.S."/>
            <person name="Stasiewicz M.J."/>
            <person name="Burrell A."/>
            <person name="Roof S."/>
            <person name="Strawn L."/>
            <person name="Fortes E.D."/>
            <person name="Nightingale K.K."/>
            <person name="Kephart D."/>
            <person name="Wiedmann M."/>
        </authorList>
    </citation>
    <scope>NUCLEOTIDE SEQUENCE [LARGE SCALE GENOMIC DNA]</scope>
    <source>
        <strain evidence="4">FSL F6-971</strain>
    </source>
</reference>
<dbReference type="InterPro" id="IPR036390">
    <property type="entry name" value="WH_DNA-bd_sf"/>
</dbReference>
<comment type="caution">
    <text evidence="3">The sequence shown here is derived from an EMBL/GenBank/DDBJ whole genome shotgun (WGS) entry which is preliminary data.</text>
</comment>
<sequence length="236" mass="27860">MRYLTEMHFLYNDKIVHEEFNKEQFFHFLQDDSFLSTNKVAKQYRKKEVLIREQEEVRDLFFIKEGCVMATQESKRVMSFHASGDIIGLENLILYSDAKYSFEVISDKVSIIKCNKAEMVEKILNAQEGYLYYYIHLQNLIQHLRNKEELLRLSSEQRINLVLFCCALKYGEKKHGTTKVCFPKYINKGIIAKYSNLNPNTVTVSLQKLEEAKIIESVRRKMYIDLAKLEKRLDGC</sequence>
<organism evidence="3 4">
    <name type="scientific">Listeria grandensis FSL F6-0971</name>
    <dbReference type="NCBI Taxonomy" id="1265819"/>
    <lineage>
        <taxon>Bacteria</taxon>
        <taxon>Bacillati</taxon>
        <taxon>Bacillota</taxon>
        <taxon>Bacilli</taxon>
        <taxon>Bacillales</taxon>
        <taxon>Listeriaceae</taxon>
        <taxon>Listeria</taxon>
    </lineage>
</organism>
<evidence type="ECO:0000313" key="3">
    <source>
        <dbReference type="EMBL" id="EUJ23686.1"/>
    </source>
</evidence>
<dbReference type="SUPFAM" id="SSF46785">
    <property type="entry name" value="Winged helix' DNA-binding domain"/>
    <property type="match status" value="1"/>
</dbReference>
<accession>W7BKE8</accession>
<keyword evidence="1" id="KW-0010">Activator</keyword>
<protein>
    <submittedName>
        <fullName evidence="3">cAMP-binding domain-containing protein</fullName>
    </submittedName>
</protein>
<dbReference type="SUPFAM" id="SSF51206">
    <property type="entry name" value="cAMP-binding domain-like"/>
    <property type="match status" value="1"/>
</dbReference>
<dbReference type="STRING" id="1265819.PGRAN_07271"/>
<dbReference type="InterPro" id="IPR036388">
    <property type="entry name" value="WH-like_DNA-bd_sf"/>
</dbReference>
<dbReference type="InterPro" id="IPR000595">
    <property type="entry name" value="cNMP-bd_dom"/>
</dbReference>
<name>W7BKE8_9LIST</name>
<dbReference type="AlphaFoldDB" id="W7BKE8"/>
<evidence type="ECO:0000313" key="4">
    <source>
        <dbReference type="Proteomes" id="UP000019253"/>
    </source>
</evidence>
<dbReference type="Gene3D" id="2.60.120.10">
    <property type="entry name" value="Jelly Rolls"/>
    <property type="match status" value="1"/>
</dbReference>
<dbReference type="EMBL" id="AODD01000008">
    <property type="protein sequence ID" value="EUJ23686.1"/>
    <property type="molecule type" value="Genomic_DNA"/>
</dbReference>
<dbReference type="PROSITE" id="PS50042">
    <property type="entry name" value="CNMP_BINDING_3"/>
    <property type="match status" value="1"/>
</dbReference>
<evidence type="ECO:0000256" key="1">
    <source>
        <dbReference type="ARBA" id="ARBA00023159"/>
    </source>
</evidence>
<dbReference type="InterPro" id="IPR018490">
    <property type="entry name" value="cNMP-bd_dom_sf"/>
</dbReference>
<dbReference type="PATRIC" id="fig|1265819.5.peg.1454"/>
<gene>
    <name evidence="3" type="ORF">PGRAN_07271</name>
</gene>
<feature type="domain" description="Cyclic nucleotide-binding" evidence="2">
    <location>
        <begin position="42"/>
        <end position="106"/>
    </location>
</feature>
<evidence type="ECO:0000259" key="2">
    <source>
        <dbReference type="PROSITE" id="PS50042"/>
    </source>
</evidence>
<dbReference type="InterPro" id="IPR014710">
    <property type="entry name" value="RmlC-like_jellyroll"/>
</dbReference>
<dbReference type="Proteomes" id="UP000019253">
    <property type="component" value="Unassembled WGS sequence"/>
</dbReference>
<keyword evidence="4" id="KW-1185">Reference proteome</keyword>
<dbReference type="Gene3D" id="1.10.10.10">
    <property type="entry name" value="Winged helix-like DNA-binding domain superfamily/Winged helix DNA-binding domain"/>
    <property type="match status" value="1"/>
</dbReference>
<dbReference type="CDD" id="cd00038">
    <property type="entry name" value="CAP_ED"/>
    <property type="match status" value="1"/>
</dbReference>
<proteinExistence type="predicted"/>